<dbReference type="PANTHER" id="PTHR43092">
    <property type="entry name" value="L-CYSTEINE DESULFHYDRASE"/>
    <property type="match status" value="1"/>
</dbReference>
<dbReference type="KEGG" id="nve:5515361"/>
<dbReference type="Proteomes" id="UP000001593">
    <property type="component" value="Unassembled WGS sequence"/>
</dbReference>
<evidence type="ECO:0000256" key="1">
    <source>
        <dbReference type="ARBA" id="ARBA00022898"/>
    </source>
</evidence>
<dbReference type="GO" id="GO:1990411">
    <property type="term" value="F:hercynylcysteine sulfoxide lyase activity (ergothioneine-forming)"/>
    <property type="evidence" value="ECO:0000318"/>
    <property type="project" value="GO_Central"/>
</dbReference>
<dbReference type="AlphaFoldDB" id="A7RYW0"/>
<dbReference type="Pfam" id="PF00266">
    <property type="entry name" value="Aminotran_5"/>
    <property type="match status" value="1"/>
</dbReference>
<dbReference type="STRING" id="45351.A7RYW0"/>
<keyword evidence="2" id="KW-0472">Membrane</keyword>
<feature type="domain" description="Aminotransferase class V" evidence="3">
    <location>
        <begin position="100"/>
        <end position="378"/>
    </location>
</feature>
<name>A7RYW0_NEMVE</name>
<dbReference type="InterPro" id="IPR015424">
    <property type="entry name" value="PyrdxlP-dep_Trfase"/>
</dbReference>
<keyword evidence="5" id="KW-1185">Reference proteome</keyword>
<dbReference type="SUPFAM" id="SSF53383">
    <property type="entry name" value="PLP-dependent transferases"/>
    <property type="match status" value="1"/>
</dbReference>
<dbReference type="InParanoid" id="A7RYW0"/>
<keyword evidence="2" id="KW-0812">Transmembrane</keyword>
<dbReference type="PANTHER" id="PTHR43092:SF4">
    <property type="entry name" value="AMINOTRANSFERASE CLASS V DOMAIN-CONTAINING PROTEIN"/>
    <property type="match status" value="1"/>
</dbReference>
<evidence type="ECO:0000259" key="3">
    <source>
        <dbReference type="Pfam" id="PF00266"/>
    </source>
</evidence>
<reference evidence="4 5" key="1">
    <citation type="journal article" date="2007" name="Science">
        <title>Sea anemone genome reveals ancestral eumetazoan gene repertoire and genomic organization.</title>
        <authorList>
            <person name="Putnam N.H."/>
            <person name="Srivastava M."/>
            <person name="Hellsten U."/>
            <person name="Dirks B."/>
            <person name="Chapman J."/>
            <person name="Salamov A."/>
            <person name="Terry A."/>
            <person name="Shapiro H."/>
            <person name="Lindquist E."/>
            <person name="Kapitonov V.V."/>
            <person name="Jurka J."/>
            <person name="Genikhovich G."/>
            <person name="Grigoriev I.V."/>
            <person name="Lucas S.M."/>
            <person name="Steele R.E."/>
            <person name="Finnerty J.R."/>
            <person name="Technau U."/>
            <person name="Martindale M.Q."/>
            <person name="Rokhsar D.S."/>
        </authorList>
    </citation>
    <scope>NUCLEOTIDE SEQUENCE [LARGE SCALE GENOMIC DNA]</scope>
    <source>
        <strain evidence="5">CH2 X CH6</strain>
    </source>
</reference>
<dbReference type="Gene3D" id="3.40.640.10">
    <property type="entry name" value="Type I PLP-dependent aspartate aminotransferase-like (Major domain)"/>
    <property type="match status" value="1"/>
</dbReference>
<dbReference type="Gene3D" id="3.90.1150.10">
    <property type="entry name" value="Aspartate Aminotransferase, domain 1"/>
    <property type="match status" value="1"/>
</dbReference>
<accession>A7RYW0</accession>
<dbReference type="InterPro" id="IPR000192">
    <property type="entry name" value="Aminotrans_V_dom"/>
</dbReference>
<dbReference type="InterPro" id="IPR015422">
    <property type="entry name" value="PyrdxlP-dep_Trfase_small"/>
</dbReference>
<proteinExistence type="predicted"/>
<feature type="transmembrane region" description="Helical" evidence="2">
    <location>
        <begin position="12"/>
        <end position="38"/>
    </location>
</feature>
<sequence>MEFLTRIVSSVAQFCTFFLLVAYVGVIKMSNIVLAYLLSPGLKKSLFGKFLLLHEFYLDSNITHVNNGSFGAVPKRVMEERLKHLYEEEGCPDGCIFYKSTDRWLEAVKSVANFINCDHRDLVFVNNATQGINAILRSLDLKEGDSVLVTNQTYGAVSMTTQEVCHSKKANLVVLNLTFRTSDLGGHSDYYVVDIVGQYRKVLQENPNIKIAIIDHITSSSALLLPVKKLLKACHDHGVMALVDGAHAPGQVSLEIDSLDADFYVGNLHKWMFAPRGTAFLWVHKKYQSQINPLAVSWNHSLGFQMKFLLQGTEDQSNIFAVEAALQYHYHLGGLENIQSHNMALCHWASNMLASKWQTETLPIPDNMRAPYMACIRLPQEIGIAYGATRPGESKARKDLFERYSICVAVTCIQSSLWCRISCHVYNCEDDYKKLAEGVLRLKQAIINGYRPPVDKHGLNSQLSSAATSVDNITSSENYASERL</sequence>
<dbReference type="HOGENOM" id="CLU_003433_3_1_1"/>
<keyword evidence="1" id="KW-0663">Pyridoxal phosphate</keyword>
<organism evidence="4 5">
    <name type="scientific">Nematostella vectensis</name>
    <name type="common">Starlet sea anemone</name>
    <dbReference type="NCBI Taxonomy" id="45351"/>
    <lineage>
        <taxon>Eukaryota</taxon>
        <taxon>Metazoa</taxon>
        <taxon>Cnidaria</taxon>
        <taxon>Anthozoa</taxon>
        <taxon>Hexacorallia</taxon>
        <taxon>Actiniaria</taxon>
        <taxon>Edwardsiidae</taxon>
        <taxon>Nematostella</taxon>
    </lineage>
</organism>
<dbReference type="OMA" id="TGNCHKW"/>
<dbReference type="GO" id="GO:1903257">
    <property type="term" value="P:selenoneine biosynthetic process"/>
    <property type="evidence" value="ECO:0000318"/>
    <property type="project" value="GO_Central"/>
</dbReference>
<keyword evidence="2" id="KW-1133">Transmembrane helix</keyword>
<evidence type="ECO:0000313" key="5">
    <source>
        <dbReference type="Proteomes" id="UP000001593"/>
    </source>
</evidence>
<dbReference type="eggNOG" id="KOG1549">
    <property type="taxonomic scope" value="Eukaryota"/>
</dbReference>
<protein>
    <recommendedName>
        <fullName evidence="3">Aminotransferase class V domain-containing protein</fullName>
    </recommendedName>
</protein>
<evidence type="ECO:0000313" key="4">
    <source>
        <dbReference type="EMBL" id="EDO43426.1"/>
    </source>
</evidence>
<dbReference type="EMBL" id="DS469554">
    <property type="protein sequence ID" value="EDO43426.1"/>
    <property type="molecule type" value="Genomic_DNA"/>
</dbReference>
<dbReference type="PhylomeDB" id="A7RYW0"/>
<gene>
    <name evidence="4" type="ORF">NEMVEDRAFT_v1g204182</name>
</gene>
<evidence type="ECO:0000256" key="2">
    <source>
        <dbReference type="SAM" id="Phobius"/>
    </source>
</evidence>
<dbReference type="OrthoDB" id="5978656at2759"/>
<dbReference type="InterPro" id="IPR015421">
    <property type="entry name" value="PyrdxlP-dep_Trfase_major"/>
</dbReference>